<proteinExistence type="predicted"/>
<name>M4C064_HYAAE</name>
<keyword evidence="1" id="KW-1133">Transmembrane helix</keyword>
<dbReference type="EnsemblProtists" id="HpaT812243">
    <property type="protein sequence ID" value="HpaP812243"/>
    <property type="gene ID" value="HpaG812243"/>
</dbReference>
<dbReference type="InParanoid" id="M4C064"/>
<accession>M4C064</accession>
<dbReference type="EMBL" id="JH598071">
    <property type="status" value="NOT_ANNOTATED_CDS"/>
    <property type="molecule type" value="Genomic_DNA"/>
</dbReference>
<dbReference type="VEuPathDB" id="FungiDB:HpaG812243"/>
<dbReference type="AlphaFoldDB" id="M4C064"/>
<evidence type="ECO:0000313" key="3">
    <source>
        <dbReference type="Proteomes" id="UP000011713"/>
    </source>
</evidence>
<organism evidence="2 3">
    <name type="scientific">Hyaloperonospora arabidopsidis (strain Emoy2)</name>
    <name type="common">Downy mildew agent</name>
    <name type="synonym">Peronospora arabidopsidis</name>
    <dbReference type="NCBI Taxonomy" id="559515"/>
    <lineage>
        <taxon>Eukaryota</taxon>
        <taxon>Sar</taxon>
        <taxon>Stramenopiles</taxon>
        <taxon>Oomycota</taxon>
        <taxon>Peronosporomycetes</taxon>
        <taxon>Peronosporales</taxon>
        <taxon>Peronosporaceae</taxon>
        <taxon>Hyaloperonospora</taxon>
    </lineage>
</organism>
<sequence>MRLHLSCAVRAHSSGWERSTPAAEPHMNFYAYHFNLSIQGRGALFLFSNYLGYFFNIVIKWGNFYFP</sequence>
<dbReference type="Proteomes" id="UP000011713">
    <property type="component" value="Unassembled WGS sequence"/>
</dbReference>
<keyword evidence="3" id="KW-1185">Reference proteome</keyword>
<keyword evidence="1" id="KW-0472">Membrane</keyword>
<feature type="transmembrane region" description="Helical" evidence="1">
    <location>
        <begin position="43"/>
        <end position="62"/>
    </location>
</feature>
<protein>
    <submittedName>
        <fullName evidence="2">Uncharacterized protein</fullName>
    </submittedName>
</protein>
<evidence type="ECO:0000256" key="1">
    <source>
        <dbReference type="SAM" id="Phobius"/>
    </source>
</evidence>
<keyword evidence="1" id="KW-0812">Transmembrane</keyword>
<reference evidence="3" key="1">
    <citation type="journal article" date="2010" name="Science">
        <title>Signatures of adaptation to obligate biotrophy in the Hyaloperonospora arabidopsidis genome.</title>
        <authorList>
            <person name="Baxter L."/>
            <person name="Tripathy S."/>
            <person name="Ishaque N."/>
            <person name="Boot N."/>
            <person name="Cabral A."/>
            <person name="Kemen E."/>
            <person name="Thines M."/>
            <person name="Ah-Fong A."/>
            <person name="Anderson R."/>
            <person name="Badejoko W."/>
            <person name="Bittner-Eddy P."/>
            <person name="Boore J.L."/>
            <person name="Chibucos M.C."/>
            <person name="Coates M."/>
            <person name="Dehal P."/>
            <person name="Delehaunty K."/>
            <person name="Dong S."/>
            <person name="Downton P."/>
            <person name="Dumas B."/>
            <person name="Fabro G."/>
            <person name="Fronick C."/>
            <person name="Fuerstenberg S.I."/>
            <person name="Fulton L."/>
            <person name="Gaulin E."/>
            <person name="Govers F."/>
            <person name="Hughes L."/>
            <person name="Humphray S."/>
            <person name="Jiang R.H."/>
            <person name="Judelson H."/>
            <person name="Kamoun S."/>
            <person name="Kyung K."/>
            <person name="Meijer H."/>
            <person name="Minx P."/>
            <person name="Morris P."/>
            <person name="Nelson J."/>
            <person name="Phuntumart V."/>
            <person name="Qutob D."/>
            <person name="Rehmany A."/>
            <person name="Rougon-Cardoso A."/>
            <person name="Ryden P."/>
            <person name="Torto-Alalibo T."/>
            <person name="Studholme D."/>
            <person name="Wang Y."/>
            <person name="Win J."/>
            <person name="Wood J."/>
            <person name="Clifton S.W."/>
            <person name="Rogers J."/>
            <person name="Van den Ackerveken G."/>
            <person name="Jones J.D."/>
            <person name="McDowell J.M."/>
            <person name="Beynon J."/>
            <person name="Tyler B.M."/>
        </authorList>
    </citation>
    <scope>NUCLEOTIDE SEQUENCE [LARGE SCALE GENOMIC DNA]</scope>
    <source>
        <strain evidence="3">Emoy2</strain>
    </source>
</reference>
<evidence type="ECO:0000313" key="2">
    <source>
        <dbReference type="EnsemblProtists" id="HpaP812243"/>
    </source>
</evidence>
<reference evidence="2" key="2">
    <citation type="submission" date="2015-06" db="UniProtKB">
        <authorList>
            <consortium name="EnsemblProtists"/>
        </authorList>
    </citation>
    <scope>IDENTIFICATION</scope>
    <source>
        <strain evidence="2">Emoy2</strain>
    </source>
</reference>
<dbReference type="HOGENOM" id="CLU_2817901_0_0_1"/>